<feature type="binding site" evidence="8">
    <location>
        <begin position="442"/>
        <end position="445"/>
    </location>
    <ligand>
        <name>GTP</name>
        <dbReference type="ChEBI" id="CHEBI:37565"/>
    </ligand>
</feature>
<dbReference type="PANTHER" id="PTHR43381">
    <property type="entry name" value="TRANSLATION INITIATION FACTOR IF-2-RELATED"/>
    <property type="match status" value="1"/>
</dbReference>
<dbReference type="CDD" id="cd03692">
    <property type="entry name" value="mtIF2_IVc"/>
    <property type="match status" value="1"/>
</dbReference>
<dbReference type="InterPro" id="IPR009000">
    <property type="entry name" value="Transl_B-barrel_sf"/>
</dbReference>
<organism evidence="12 13">
    <name type="scientific">Candidatus Methylopumilus universalis</name>
    <dbReference type="NCBI Taxonomy" id="2588536"/>
    <lineage>
        <taxon>Bacteria</taxon>
        <taxon>Pseudomonadati</taxon>
        <taxon>Pseudomonadota</taxon>
        <taxon>Betaproteobacteria</taxon>
        <taxon>Nitrosomonadales</taxon>
        <taxon>Methylophilaceae</taxon>
        <taxon>Candidatus Methylopumilus</taxon>
    </lineage>
</organism>
<dbReference type="FunFam" id="2.40.30.10:FF:000008">
    <property type="entry name" value="Translation initiation factor IF-2"/>
    <property type="match status" value="1"/>
</dbReference>
<evidence type="ECO:0000313" key="13">
    <source>
        <dbReference type="Proteomes" id="UP000314901"/>
    </source>
</evidence>
<evidence type="ECO:0000259" key="11">
    <source>
        <dbReference type="PROSITE" id="PS51722"/>
    </source>
</evidence>
<dbReference type="GO" id="GO:0003924">
    <property type="term" value="F:GTPase activity"/>
    <property type="evidence" value="ECO:0007669"/>
    <property type="project" value="UniProtKB-UniRule"/>
</dbReference>
<dbReference type="Pfam" id="PF08364">
    <property type="entry name" value="IF2_assoc"/>
    <property type="match status" value="1"/>
</dbReference>
<dbReference type="Proteomes" id="UP000314901">
    <property type="component" value="Chromosome"/>
</dbReference>
<comment type="function">
    <text evidence="8 9">One of the essential components for the initiation of protein synthesis. Protects formylmethionyl-tRNA from spontaneous hydrolysis and promotes its binding to the 30S ribosomal subunits. Also involved in the hydrolysis of GTP during the formation of the 70S ribosomal complex.</text>
</comment>
<dbReference type="PROSITE" id="PS01176">
    <property type="entry name" value="IF2"/>
    <property type="match status" value="1"/>
</dbReference>
<dbReference type="InterPro" id="IPR023115">
    <property type="entry name" value="TIF_IF2_dom3"/>
</dbReference>
<dbReference type="FunFam" id="3.40.50.10050:FF:000001">
    <property type="entry name" value="Translation initiation factor IF-2"/>
    <property type="match status" value="1"/>
</dbReference>
<dbReference type="Pfam" id="PF00009">
    <property type="entry name" value="GTP_EFTU"/>
    <property type="match status" value="1"/>
</dbReference>
<dbReference type="Gene3D" id="3.40.50.10050">
    <property type="entry name" value="Translation initiation factor IF- 2, domain 3"/>
    <property type="match status" value="1"/>
</dbReference>
<reference evidence="12 13" key="1">
    <citation type="journal article" date="2019" name="ISME J.">
        <title>Evolution in action: habitat transition from sediment to the pelagial leads to genome streamlining in Methylophilaceae.</title>
        <authorList>
            <person name="Salcher M."/>
            <person name="Schaefle D."/>
            <person name="Kaspar M."/>
            <person name="Neuenschwander S.M."/>
            <person name="Ghai R."/>
        </authorList>
    </citation>
    <scope>NUCLEOTIDE SEQUENCE [LARGE SCALE GENOMIC DNA]</scope>
    <source>
        <strain evidence="12 13">MMS-RVI-51</strain>
    </source>
</reference>
<dbReference type="AlphaFoldDB" id="A0AAX1EXW1"/>
<dbReference type="GO" id="GO:0005525">
    <property type="term" value="F:GTP binding"/>
    <property type="evidence" value="ECO:0007669"/>
    <property type="project" value="UniProtKB-KW"/>
</dbReference>
<feature type="region of interest" description="Disordered" evidence="10">
    <location>
        <begin position="158"/>
        <end position="245"/>
    </location>
</feature>
<evidence type="ECO:0000256" key="8">
    <source>
        <dbReference type="HAMAP-Rule" id="MF_00100"/>
    </source>
</evidence>
<feature type="compositionally biased region" description="Basic and acidic residues" evidence="10">
    <location>
        <begin position="187"/>
        <end position="210"/>
    </location>
</feature>
<keyword evidence="5 8" id="KW-0547">Nucleotide-binding</keyword>
<evidence type="ECO:0000256" key="6">
    <source>
        <dbReference type="ARBA" id="ARBA00022917"/>
    </source>
</evidence>
<evidence type="ECO:0000256" key="7">
    <source>
        <dbReference type="ARBA" id="ARBA00023134"/>
    </source>
</evidence>
<dbReference type="Pfam" id="PF04760">
    <property type="entry name" value="IF2_N"/>
    <property type="match status" value="2"/>
</dbReference>
<keyword evidence="4 8" id="KW-0396">Initiation factor</keyword>
<dbReference type="NCBIfam" id="TIGR00231">
    <property type="entry name" value="small_GTP"/>
    <property type="match status" value="1"/>
</dbReference>
<evidence type="ECO:0000256" key="3">
    <source>
        <dbReference type="ARBA" id="ARBA00022490"/>
    </source>
</evidence>
<dbReference type="SUPFAM" id="SSF52540">
    <property type="entry name" value="P-loop containing nucleoside triphosphate hydrolases"/>
    <property type="match status" value="1"/>
</dbReference>
<dbReference type="InterPro" id="IPR000795">
    <property type="entry name" value="T_Tr_GTP-bd_dom"/>
</dbReference>
<evidence type="ECO:0000256" key="1">
    <source>
        <dbReference type="ARBA" id="ARBA00007733"/>
    </source>
</evidence>
<dbReference type="HAMAP" id="MF_00100_B">
    <property type="entry name" value="IF_2_B"/>
    <property type="match status" value="1"/>
</dbReference>
<dbReference type="FunFam" id="3.40.50.300:FF:000019">
    <property type="entry name" value="Translation initiation factor IF-2"/>
    <property type="match status" value="1"/>
</dbReference>
<dbReference type="SUPFAM" id="SSF46955">
    <property type="entry name" value="Putative DNA-binding domain"/>
    <property type="match status" value="1"/>
</dbReference>
<dbReference type="Gene3D" id="2.40.30.10">
    <property type="entry name" value="Translation factors"/>
    <property type="match status" value="2"/>
</dbReference>
<dbReference type="InterPro" id="IPR009061">
    <property type="entry name" value="DNA-bd_dom_put_sf"/>
</dbReference>
<feature type="domain" description="Tr-type G" evidence="11">
    <location>
        <begin position="333"/>
        <end position="502"/>
    </location>
</feature>
<keyword evidence="3 8" id="KW-0963">Cytoplasm</keyword>
<keyword evidence="6 8" id="KW-0648">Protein biosynthesis</keyword>
<dbReference type="Gene3D" id="3.30.56.50">
    <property type="entry name" value="Putative DNA-binding domain, N-terminal subdomain of bacterial translation initiation factor IF2"/>
    <property type="match status" value="1"/>
</dbReference>
<sequence>MGQSTVTKFAEELGLPVDLLIEQLKSAGVNKSVAEDSLSEIDKSALLEYLRKEHGQTQVPKNKITLTHKQNKEIKKTDSTGRARTIQVEVRKKRVLVRREDGQPVDTPTIVESAPVETVAKAPTRTHVLGEEQLSIREDEAKRHAALAAAQADDIRKKQEAVAKANEAPAAKLSEGTLHRPASKAGVKVETKEKQVDKSEKDWSDREFKKRTLKGRGDSSASSGWRSPKSKSKSREENEESTFVAPTEPIIRDIHVPETISVADLAHKMSVKATEVIKVLMNMGMMVTINQILDQDTGMIVVGEMGHTPVAALDNDPDALIEQDSNIEAIFETRPPVVTVMGHVDHGKTSLLDYIRTTRVASGEAGGITQHIGAYHVETPRGMVTFLDTPGHEAFTAMRARGAKATDIVILVVAADDGVMPQTIEAIHHAKAGNVPLVVAINKIDKPEAAPERVKMELVAQEVVPEDFGGDTMFVEVSAKSGQGIDKLLESVLLQAEVLELKAPKNTPAKGIVIEGRLDKGRGPVATILIQSGTLKRGDTLLAGSAFGRIRAMLDETGKEIKEAGPSIPVEVLGLADVPNAGEEVVVLNDERKAREIALFRQGKFRDVKLAKQQAAKLANIFDQMAEGNVKVLPLIIKSDVQGSYEALSTSLQKLSTDEVKVNVIHMGVGAVTESDVNLASASKAILIAFNVRAEAGARKLIDSLEVDVHYYSIIYEAVDQVKAALGGLLSPEQKESVIGMVEIREVFKISKLGSIAGCYVQDGVIRRSSMVRVLRDNVVIHSGELDSLKRFKDDVKEVKNNFECGLSIKNFNEIEVGDMLEVFEVVEIARKL</sequence>
<dbReference type="InterPro" id="IPR013575">
    <property type="entry name" value="IF2_assoc_dom_bac"/>
</dbReference>
<dbReference type="PANTHER" id="PTHR43381:SF5">
    <property type="entry name" value="TR-TYPE G DOMAIN-CONTAINING PROTEIN"/>
    <property type="match status" value="1"/>
</dbReference>
<accession>A0AAX1EXW1</accession>
<keyword evidence="7 8" id="KW-0342">GTP-binding</keyword>
<dbReference type="InterPro" id="IPR044145">
    <property type="entry name" value="IF2_II"/>
</dbReference>
<evidence type="ECO:0000256" key="10">
    <source>
        <dbReference type="SAM" id="MobiDB-lite"/>
    </source>
</evidence>
<dbReference type="InterPro" id="IPR015760">
    <property type="entry name" value="TIF_IF2"/>
</dbReference>
<dbReference type="SUPFAM" id="SSF50447">
    <property type="entry name" value="Translation proteins"/>
    <property type="match status" value="2"/>
</dbReference>
<feature type="region of interest" description="G-domain" evidence="8">
    <location>
        <begin position="336"/>
        <end position="484"/>
    </location>
</feature>
<feature type="binding site" evidence="8">
    <location>
        <begin position="388"/>
        <end position="392"/>
    </location>
    <ligand>
        <name>GTP</name>
        <dbReference type="ChEBI" id="CHEBI:37565"/>
    </ligand>
</feature>
<dbReference type="Pfam" id="PF22042">
    <property type="entry name" value="EF-G_D2"/>
    <property type="match status" value="1"/>
</dbReference>
<dbReference type="InterPro" id="IPR053905">
    <property type="entry name" value="EF-G-like_DII"/>
</dbReference>
<evidence type="ECO:0000256" key="9">
    <source>
        <dbReference type="RuleBase" id="RU000644"/>
    </source>
</evidence>
<evidence type="ECO:0000256" key="5">
    <source>
        <dbReference type="ARBA" id="ARBA00022741"/>
    </source>
</evidence>
<protein>
    <recommendedName>
        <fullName evidence="2 8">Translation initiation factor IF-2</fullName>
    </recommendedName>
</protein>
<name>A0AAX1EXW1_9PROT</name>
<comment type="similarity">
    <text evidence="1 8 9">Belongs to the TRAFAC class translation factor GTPase superfamily. Classic translation factor GTPase family. IF-2 subfamily.</text>
</comment>
<gene>
    <name evidence="8 12" type="primary">infB</name>
    <name evidence="12" type="ORF">FIT94_00250</name>
</gene>
<feature type="compositionally biased region" description="Low complexity" evidence="10">
    <location>
        <begin position="162"/>
        <end position="172"/>
    </location>
</feature>
<dbReference type="InterPro" id="IPR027417">
    <property type="entry name" value="P-loop_NTPase"/>
</dbReference>
<dbReference type="InterPro" id="IPR006847">
    <property type="entry name" value="IF2_N"/>
</dbReference>
<dbReference type="RefSeq" id="WP_139866627.1">
    <property type="nucleotide sequence ID" value="NZ_CP040949.1"/>
</dbReference>
<dbReference type="GO" id="GO:0003743">
    <property type="term" value="F:translation initiation factor activity"/>
    <property type="evidence" value="ECO:0007669"/>
    <property type="project" value="UniProtKB-UniRule"/>
</dbReference>
<evidence type="ECO:0000256" key="2">
    <source>
        <dbReference type="ARBA" id="ARBA00020675"/>
    </source>
</evidence>
<dbReference type="Gene3D" id="3.40.50.300">
    <property type="entry name" value="P-loop containing nucleotide triphosphate hydrolases"/>
    <property type="match status" value="1"/>
</dbReference>
<dbReference type="CDD" id="cd01887">
    <property type="entry name" value="IF2_eIF5B"/>
    <property type="match status" value="1"/>
</dbReference>
<evidence type="ECO:0000256" key="4">
    <source>
        <dbReference type="ARBA" id="ARBA00022540"/>
    </source>
</evidence>
<dbReference type="GO" id="GO:0005829">
    <property type="term" value="C:cytosol"/>
    <property type="evidence" value="ECO:0007669"/>
    <property type="project" value="TreeGrafter"/>
</dbReference>
<dbReference type="PROSITE" id="PS51722">
    <property type="entry name" value="G_TR_2"/>
    <property type="match status" value="1"/>
</dbReference>
<feature type="binding site" evidence="8">
    <location>
        <begin position="342"/>
        <end position="349"/>
    </location>
    <ligand>
        <name>GTP</name>
        <dbReference type="ChEBI" id="CHEBI:37565"/>
    </ligand>
</feature>
<dbReference type="InterPro" id="IPR036925">
    <property type="entry name" value="TIF_IF2_dom3_sf"/>
</dbReference>
<proteinExistence type="inferred from homology"/>
<evidence type="ECO:0000313" key="12">
    <source>
        <dbReference type="EMBL" id="QDC40542.1"/>
    </source>
</evidence>
<dbReference type="KEGG" id="muv:FIT94_00250"/>
<dbReference type="CDD" id="cd03702">
    <property type="entry name" value="IF2_mtIF2_II"/>
    <property type="match status" value="1"/>
</dbReference>
<dbReference type="Pfam" id="PF11987">
    <property type="entry name" value="IF-2"/>
    <property type="match status" value="1"/>
</dbReference>
<dbReference type="FunFam" id="2.40.30.10:FF:000007">
    <property type="entry name" value="Translation initiation factor IF-2"/>
    <property type="match status" value="1"/>
</dbReference>
<dbReference type="InterPro" id="IPR000178">
    <property type="entry name" value="TF_IF2_bacterial-like"/>
</dbReference>
<comment type="subcellular location">
    <subcellularLocation>
        <location evidence="8">Cytoplasm</location>
    </subcellularLocation>
</comment>
<dbReference type="GeneID" id="66284296"/>
<dbReference type="EMBL" id="CP040953">
    <property type="protein sequence ID" value="QDC40542.1"/>
    <property type="molecule type" value="Genomic_DNA"/>
</dbReference>
<dbReference type="SUPFAM" id="SSF52156">
    <property type="entry name" value="Initiation factor IF2/eIF5b, domain 3"/>
    <property type="match status" value="1"/>
</dbReference>
<dbReference type="InterPro" id="IPR005225">
    <property type="entry name" value="Small_GTP-bd"/>
</dbReference>
<dbReference type="NCBIfam" id="TIGR00487">
    <property type="entry name" value="IF-2"/>
    <property type="match status" value="1"/>
</dbReference>